<dbReference type="NCBIfam" id="TIGR00277">
    <property type="entry name" value="HDIG"/>
    <property type="match status" value="1"/>
</dbReference>
<feature type="transmembrane region" description="Helical" evidence="1">
    <location>
        <begin position="148"/>
        <end position="175"/>
    </location>
</feature>
<evidence type="ECO:0000259" key="2">
    <source>
        <dbReference type="PROSITE" id="PS51831"/>
    </source>
</evidence>
<evidence type="ECO:0000313" key="4">
    <source>
        <dbReference type="EMBL" id="HIQ81600.1"/>
    </source>
</evidence>
<keyword evidence="1" id="KW-1133">Transmembrane helix</keyword>
<organism evidence="4 5">
    <name type="scientific">Candidatus Pullichristensenella stercorigallinarum</name>
    <dbReference type="NCBI Taxonomy" id="2840909"/>
    <lineage>
        <taxon>Bacteria</taxon>
        <taxon>Bacillati</taxon>
        <taxon>Bacillota</taxon>
        <taxon>Clostridia</taxon>
        <taxon>Candidatus Pullichristensenella</taxon>
    </lineage>
</organism>
<proteinExistence type="predicted"/>
<feature type="transmembrane region" description="Helical" evidence="1">
    <location>
        <begin position="12"/>
        <end position="33"/>
    </location>
</feature>
<dbReference type="Pfam" id="PF13487">
    <property type="entry name" value="HD_5"/>
    <property type="match status" value="1"/>
</dbReference>
<feature type="domain" description="HD-GYP" evidence="3">
    <location>
        <begin position="240"/>
        <end position="434"/>
    </location>
</feature>
<dbReference type="EMBL" id="DVFZ01000009">
    <property type="protein sequence ID" value="HIQ81600.1"/>
    <property type="molecule type" value="Genomic_DNA"/>
</dbReference>
<dbReference type="PROSITE" id="PS51832">
    <property type="entry name" value="HD_GYP"/>
    <property type="match status" value="1"/>
</dbReference>
<keyword evidence="1" id="KW-0812">Transmembrane</keyword>
<dbReference type="Proteomes" id="UP000824260">
    <property type="component" value="Unassembled WGS sequence"/>
</dbReference>
<dbReference type="InterPro" id="IPR006674">
    <property type="entry name" value="HD_domain"/>
</dbReference>
<keyword evidence="1" id="KW-0472">Membrane</keyword>
<dbReference type="PANTHER" id="PTHR43155:SF2">
    <property type="entry name" value="CYCLIC DI-GMP PHOSPHODIESTERASE PA4108"/>
    <property type="match status" value="1"/>
</dbReference>
<reference evidence="4" key="2">
    <citation type="journal article" date="2021" name="PeerJ">
        <title>Extensive microbial diversity within the chicken gut microbiome revealed by metagenomics and culture.</title>
        <authorList>
            <person name="Gilroy R."/>
            <person name="Ravi A."/>
            <person name="Getino M."/>
            <person name="Pursley I."/>
            <person name="Horton D.L."/>
            <person name="Alikhan N.F."/>
            <person name="Baker D."/>
            <person name="Gharbi K."/>
            <person name="Hall N."/>
            <person name="Watson M."/>
            <person name="Adriaenssens E.M."/>
            <person name="Foster-Nyarko E."/>
            <person name="Jarju S."/>
            <person name="Secka A."/>
            <person name="Antonio M."/>
            <person name="Oren A."/>
            <person name="Chaudhuri R.R."/>
            <person name="La Ragione R."/>
            <person name="Hildebrand F."/>
            <person name="Pallen M.J."/>
        </authorList>
    </citation>
    <scope>NUCLEOTIDE SEQUENCE</scope>
    <source>
        <strain evidence="4">ChiSjej6B24-2974</strain>
    </source>
</reference>
<dbReference type="AlphaFoldDB" id="A0A9D0ZJC4"/>
<feature type="transmembrane region" description="Helical" evidence="1">
    <location>
        <begin position="119"/>
        <end position="142"/>
    </location>
</feature>
<dbReference type="InterPro" id="IPR006675">
    <property type="entry name" value="HDIG_dom"/>
</dbReference>
<protein>
    <submittedName>
        <fullName evidence="4">HD-GYP domain-containing protein</fullName>
    </submittedName>
</protein>
<evidence type="ECO:0000256" key="1">
    <source>
        <dbReference type="SAM" id="Phobius"/>
    </source>
</evidence>
<feature type="domain" description="HD" evidence="2">
    <location>
        <begin position="262"/>
        <end position="384"/>
    </location>
</feature>
<evidence type="ECO:0000313" key="5">
    <source>
        <dbReference type="Proteomes" id="UP000824260"/>
    </source>
</evidence>
<dbReference type="PANTHER" id="PTHR43155">
    <property type="entry name" value="CYCLIC DI-GMP PHOSPHODIESTERASE PA4108-RELATED"/>
    <property type="match status" value="1"/>
</dbReference>
<dbReference type="CDD" id="cd00077">
    <property type="entry name" value="HDc"/>
    <property type="match status" value="1"/>
</dbReference>
<dbReference type="InterPro" id="IPR037522">
    <property type="entry name" value="HD_GYP_dom"/>
</dbReference>
<gene>
    <name evidence="4" type="ORF">IAA52_00700</name>
</gene>
<dbReference type="SMART" id="SM00471">
    <property type="entry name" value="HDc"/>
    <property type="match status" value="1"/>
</dbReference>
<dbReference type="Gene3D" id="1.10.3210.10">
    <property type="entry name" value="Hypothetical protein af1432"/>
    <property type="match status" value="1"/>
</dbReference>
<accession>A0A9D0ZJC4</accession>
<evidence type="ECO:0000259" key="3">
    <source>
        <dbReference type="PROSITE" id="PS51832"/>
    </source>
</evidence>
<reference evidence="4" key="1">
    <citation type="submission" date="2020-10" db="EMBL/GenBank/DDBJ databases">
        <authorList>
            <person name="Gilroy R."/>
        </authorList>
    </citation>
    <scope>NUCLEOTIDE SEQUENCE</scope>
    <source>
        <strain evidence="4">ChiSjej6B24-2974</strain>
    </source>
</reference>
<feature type="transmembrane region" description="Helical" evidence="1">
    <location>
        <begin position="187"/>
        <end position="210"/>
    </location>
</feature>
<feature type="transmembrane region" description="Helical" evidence="1">
    <location>
        <begin position="75"/>
        <end position="98"/>
    </location>
</feature>
<dbReference type="SUPFAM" id="SSF109604">
    <property type="entry name" value="HD-domain/PDEase-like"/>
    <property type="match status" value="1"/>
</dbReference>
<sequence>MQQKWERVYTWGIISVGLVLGAAAIVSAVRQYALTDMGGYLRQTLYLTLICAVCRSLPVFLSNNKAMDLSVISILMTYLTMGTAQAITVFTLSTLLIFSFNEQGEKRFVCIYNSSPVKTLFNVGSVVIPIAISGFACSLTGWQAGEFVYPQVLLVTAIFAILAFLVNALIMMGLFSMIDGLSRYEAVHMLVGLIPNVLPVMPLGYVMALFLRQENGMLLVLFMLLPLLLARHGWKLYVDSINQQQRLVDALNVSMEARDPYTSGHAKRVSEYAMVIAREMGLNSREIYSIQRGALLHDVGKVGVSDTVLLKPGVLTPEEREHIETHPVVGANITAQVKFDAEIIDMVRHHHERYDGTGYPDKLKGEEISQNARILAVADTLDAMLSDRPYRKGMEQEKALRLIQEASGTQFDPRMVDALMRAMRRKAEEERRIA</sequence>
<dbReference type="PROSITE" id="PS51831">
    <property type="entry name" value="HD"/>
    <property type="match status" value="1"/>
</dbReference>
<dbReference type="InterPro" id="IPR003607">
    <property type="entry name" value="HD/PDEase_dom"/>
</dbReference>
<name>A0A9D0ZJC4_9FIRM</name>
<comment type="caution">
    <text evidence="4">The sequence shown here is derived from an EMBL/GenBank/DDBJ whole genome shotgun (WGS) entry which is preliminary data.</text>
</comment>